<organism evidence="3 4">
    <name type="scientific">Penicillium steckii</name>
    <dbReference type="NCBI Taxonomy" id="303698"/>
    <lineage>
        <taxon>Eukaryota</taxon>
        <taxon>Fungi</taxon>
        <taxon>Dikarya</taxon>
        <taxon>Ascomycota</taxon>
        <taxon>Pezizomycotina</taxon>
        <taxon>Eurotiomycetes</taxon>
        <taxon>Eurotiomycetidae</taxon>
        <taxon>Eurotiales</taxon>
        <taxon>Aspergillaceae</taxon>
        <taxon>Penicillium</taxon>
    </lineage>
</organism>
<dbReference type="OrthoDB" id="674604at2759"/>
<dbReference type="Pfam" id="PF24883">
    <property type="entry name" value="NPHP3_N"/>
    <property type="match status" value="1"/>
</dbReference>
<accession>A0A1V6TNB0</accession>
<keyword evidence="1" id="KW-0677">Repeat</keyword>
<keyword evidence="4" id="KW-1185">Reference proteome</keyword>
<dbReference type="SUPFAM" id="SSF52540">
    <property type="entry name" value="P-loop containing nucleoside triphosphate hydrolases"/>
    <property type="match status" value="1"/>
</dbReference>
<evidence type="ECO:0000313" key="4">
    <source>
        <dbReference type="Proteomes" id="UP000191285"/>
    </source>
</evidence>
<name>A0A1V6TNB0_9EURO</name>
<evidence type="ECO:0000256" key="1">
    <source>
        <dbReference type="ARBA" id="ARBA00022737"/>
    </source>
</evidence>
<evidence type="ECO:0000259" key="2">
    <source>
        <dbReference type="PROSITE" id="PS50837"/>
    </source>
</evidence>
<sequence length="565" mass="63858">MEMASSIDNRFGNARASGDGIAFQLGVNHGVININQKASNIISPKVAYDATFDAANKEHTPSCLKGTRVGVFQEIQAWIDGDNPKKVYWLSGMAGTGKSTIALTLARTYKPAIETKERQRNVSLGASFFFSRGGGDLSSASKFPVTIAIQLAETSGELRGFIESAIEDNARLDSLGIRAQWEKLVIQPLSLLSRSSRKRKTILLIVDALDECNNTNDTNTIIRCLEEVTHVPDVECRVFLTSRPEHPIRLEMNAIKSASRENYVLHDIERSIVDEDIRLYYRDQLSRTQAGMSPDEFTSDEGIISERTIEKLVERSHGLFIHAATVCRFVHEGGLLAVERLTLLLQTRKSNSAELELDKMYTTVVEHAFTSVTNGLTPDEVEETRQLFQQIIGVLIVMFDTMSPESLARFLGIKREKIIKALSIFHSVILVPERHSEPIRIFHPSFREFLINPKRHKDTFYSISVSDAHGHLGTRCVAYLMSRLKRNILDVSKPGAKVQDTPLDMIHAKIPIELQYSSKYWWNHSQNSDEHWQRELPLRKFLNEKFLFWLECLAWLGKLGPGDHP</sequence>
<dbReference type="InterPro" id="IPR007111">
    <property type="entry name" value="NACHT_NTPase"/>
</dbReference>
<dbReference type="AlphaFoldDB" id="A0A1V6TNB0"/>
<dbReference type="InterPro" id="IPR027417">
    <property type="entry name" value="P-loop_NTPase"/>
</dbReference>
<comment type="caution">
    <text evidence="3">The sequence shown here is derived from an EMBL/GenBank/DDBJ whole genome shotgun (WGS) entry which is preliminary data.</text>
</comment>
<dbReference type="PANTHER" id="PTHR10039">
    <property type="entry name" value="AMELOGENIN"/>
    <property type="match status" value="1"/>
</dbReference>
<reference evidence="4" key="1">
    <citation type="journal article" date="2017" name="Nat. Microbiol.">
        <title>Global analysis of biosynthetic gene clusters reveals vast potential of secondary metabolite production in Penicillium species.</title>
        <authorList>
            <person name="Nielsen J.C."/>
            <person name="Grijseels S."/>
            <person name="Prigent S."/>
            <person name="Ji B."/>
            <person name="Dainat J."/>
            <person name="Nielsen K.F."/>
            <person name="Frisvad J.C."/>
            <person name="Workman M."/>
            <person name="Nielsen J."/>
        </authorList>
    </citation>
    <scope>NUCLEOTIDE SEQUENCE [LARGE SCALE GENOMIC DNA]</scope>
    <source>
        <strain evidence="4">IBT 24891</strain>
    </source>
</reference>
<dbReference type="PROSITE" id="PS50837">
    <property type="entry name" value="NACHT"/>
    <property type="match status" value="1"/>
</dbReference>
<dbReference type="InterPro" id="IPR056884">
    <property type="entry name" value="NPHP3-like_N"/>
</dbReference>
<proteinExistence type="predicted"/>
<gene>
    <name evidence="3" type="ORF">PENSTE_c004G07518</name>
</gene>
<dbReference type="PANTHER" id="PTHR10039:SF17">
    <property type="entry name" value="FUNGAL STAND N-TERMINAL GOODBYE DOMAIN-CONTAINING PROTEIN-RELATED"/>
    <property type="match status" value="1"/>
</dbReference>
<evidence type="ECO:0000313" key="3">
    <source>
        <dbReference type="EMBL" id="OQE27309.1"/>
    </source>
</evidence>
<dbReference type="STRING" id="303698.A0A1V6TNB0"/>
<dbReference type="Proteomes" id="UP000191285">
    <property type="component" value="Unassembled WGS sequence"/>
</dbReference>
<feature type="domain" description="NACHT" evidence="2">
    <location>
        <begin position="86"/>
        <end position="244"/>
    </location>
</feature>
<dbReference type="EMBL" id="MLKD01000004">
    <property type="protein sequence ID" value="OQE27309.1"/>
    <property type="molecule type" value="Genomic_DNA"/>
</dbReference>
<dbReference type="Gene3D" id="3.40.50.300">
    <property type="entry name" value="P-loop containing nucleotide triphosphate hydrolases"/>
    <property type="match status" value="1"/>
</dbReference>
<protein>
    <recommendedName>
        <fullName evidence="2">NACHT domain-containing protein</fullName>
    </recommendedName>
</protein>